<dbReference type="Pfam" id="PF08719">
    <property type="entry name" value="NADAR"/>
    <property type="match status" value="1"/>
</dbReference>
<dbReference type="OrthoDB" id="206452at2759"/>
<dbReference type="CDD" id="cd15457">
    <property type="entry name" value="NADAR"/>
    <property type="match status" value="1"/>
</dbReference>
<dbReference type="EMBL" id="KV429052">
    <property type="protein sequence ID" value="KZT70320.1"/>
    <property type="molecule type" value="Genomic_DNA"/>
</dbReference>
<accession>A0A165R557</accession>
<dbReference type="Proteomes" id="UP000076727">
    <property type="component" value="Unassembled WGS sequence"/>
</dbReference>
<organism evidence="3 4">
    <name type="scientific">Daedalea quercina L-15889</name>
    <dbReference type="NCBI Taxonomy" id="1314783"/>
    <lineage>
        <taxon>Eukaryota</taxon>
        <taxon>Fungi</taxon>
        <taxon>Dikarya</taxon>
        <taxon>Basidiomycota</taxon>
        <taxon>Agaricomycotina</taxon>
        <taxon>Agaricomycetes</taxon>
        <taxon>Polyporales</taxon>
        <taxon>Fomitopsis</taxon>
    </lineage>
</organism>
<feature type="compositionally biased region" description="Pro residues" evidence="1">
    <location>
        <begin position="281"/>
        <end position="295"/>
    </location>
</feature>
<evidence type="ECO:0000259" key="2">
    <source>
        <dbReference type="Pfam" id="PF08719"/>
    </source>
</evidence>
<dbReference type="InterPro" id="IPR037238">
    <property type="entry name" value="YbiA-like_sf"/>
</dbReference>
<evidence type="ECO:0000256" key="1">
    <source>
        <dbReference type="SAM" id="MobiDB-lite"/>
    </source>
</evidence>
<dbReference type="Gene3D" id="1.10.357.40">
    <property type="entry name" value="YbiA-like"/>
    <property type="match status" value="1"/>
</dbReference>
<proteinExistence type="predicted"/>
<sequence>MPSVYQPQQMVQAAQPRIFQPQQYQYMQAPQPPLSFPPAPVAAQPVIPNVPPPNVVPPPPFTYGGGQVYAQQGGGVTMPQPAVAAAQNNAAPVIPQMPQQQPAMAMPQPAVDPDPPRSRSRLAPGQYGPYDPPRHRSPSPPYRMPSPSRNNPLPRPPRDIFDSTPYIRLLDELRRPINTETLKRNLTVKTMQTQAVNVPVMGPVFPSGSEPRRERRHRKGLFNVFGRRHRDDDDNQNVVSPVQAQPVYYPTMPVQQPLSAPQMVQVDSGGGVPSATMPVPSRGPTPIPVREPSPSPQVSVHRENQYAGLIPSSPFSVHYNGRPYPTAFHLHEALKFMDTQPDVAEHIRTCRTVEEARNVSVENEDAVRDDWEDIIFNMMDEVIYQKLLQHEHLRSLLLNTGMADIVFSDSDGFWGVGPLGRGANELGRSLVRVRDRFRQEGFS</sequence>
<dbReference type="SUPFAM" id="SSF143990">
    <property type="entry name" value="YbiA-like"/>
    <property type="match status" value="1"/>
</dbReference>
<name>A0A165R557_9APHY</name>
<feature type="domain" description="NADAR" evidence="2">
    <location>
        <begin position="314"/>
        <end position="438"/>
    </location>
</feature>
<feature type="region of interest" description="Disordered" evidence="1">
    <location>
        <begin position="98"/>
        <end position="160"/>
    </location>
</feature>
<feature type="compositionally biased region" description="Low complexity" evidence="1">
    <location>
        <begin position="98"/>
        <end position="111"/>
    </location>
</feature>
<evidence type="ECO:0000313" key="4">
    <source>
        <dbReference type="Proteomes" id="UP000076727"/>
    </source>
</evidence>
<feature type="region of interest" description="Disordered" evidence="1">
    <location>
        <begin position="262"/>
        <end position="301"/>
    </location>
</feature>
<dbReference type="STRING" id="1314783.A0A165R557"/>
<dbReference type="InterPro" id="IPR012816">
    <property type="entry name" value="NADAR"/>
</dbReference>
<keyword evidence="4" id="KW-1185">Reference proteome</keyword>
<evidence type="ECO:0000313" key="3">
    <source>
        <dbReference type="EMBL" id="KZT70320.1"/>
    </source>
</evidence>
<reference evidence="3 4" key="1">
    <citation type="journal article" date="2016" name="Mol. Biol. Evol.">
        <title>Comparative Genomics of Early-Diverging Mushroom-Forming Fungi Provides Insights into the Origins of Lignocellulose Decay Capabilities.</title>
        <authorList>
            <person name="Nagy L.G."/>
            <person name="Riley R."/>
            <person name="Tritt A."/>
            <person name="Adam C."/>
            <person name="Daum C."/>
            <person name="Floudas D."/>
            <person name="Sun H."/>
            <person name="Yadav J.S."/>
            <person name="Pangilinan J."/>
            <person name="Larsson K.H."/>
            <person name="Matsuura K."/>
            <person name="Barry K."/>
            <person name="Labutti K."/>
            <person name="Kuo R."/>
            <person name="Ohm R.A."/>
            <person name="Bhattacharya S.S."/>
            <person name="Shirouzu T."/>
            <person name="Yoshinaga Y."/>
            <person name="Martin F.M."/>
            <person name="Grigoriev I.V."/>
            <person name="Hibbett D.S."/>
        </authorList>
    </citation>
    <scope>NUCLEOTIDE SEQUENCE [LARGE SCALE GENOMIC DNA]</scope>
    <source>
        <strain evidence="3 4">L-15889</strain>
    </source>
</reference>
<dbReference type="AlphaFoldDB" id="A0A165R557"/>
<gene>
    <name evidence="3" type="ORF">DAEQUDRAFT_725603</name>
</gene>
<protein>
    <recommendedName>
        <fullName evidence="2">NADAR domain-containing protein</fullName>
    </recommendedName>
</protein>